<comment type="caution">
    <text evidence="3">The sequence shown here is derived from an EMBL/GenBank/DDBJ whole genome shotgun (WGS) entry which is preliminary data.</text>
</comment>
<name>A0ABU0EU27_9PSEU</name>
<evidence type="ECO:0000256" key="1">
    <source>
        <dbReference type="SAM" id="Coils"/>
    </source>
</evidence>
<gene>
    <name evidence="3" type="ORF">FB470_002286</name>
</gene>
<proteinExistence type="predicted"/>
<evidence type="ECO:0000259" key="2">
    <source>
        <dbReference type="Pfam" id="PF21725"/>
    </source>
</evidence>
<protein>
    <submittedName>
        <fullName evidence="3">Uncharacterized protein YukE</fullName>
    </submittedName>
</protein>
<dbReference type="InterPro" id="IPR049082">
    <property type="entry name" value="T7SS_signal"/>
</dbReference>
<dbReference type="RefSeq" id="WP_306990936.1">
    <property type="nucleotide sequence ID" value="NZ_JAUSUT010000001.1"/>
</dbReference>
<feature type="domain" description="Putative T7SS secretion signal" evidence="2">
    <location>
        <begin position="4"/>
        <end position="178"/>
    </location>
</feature>
<evidence type="ECO:0000313" key="3">
    <source>
        <dbReference type="EMBL" id="MDQ0378292.1"/>
    </source>
</evidence>
<keyword evidence="1" id="KW-0175">Coiled coil</keyword>
<accession>A0ABU0EU27</accession>
<keyword evidence="4" id="KW-1185">Reference proteome</keyword>
<sequence>MSADLGSTDDPRALVPGSPETIVEHVKALLAQAGQFEGVGAKLSGFGVPGWLGAASDAFGELVDRLPPQWLRAADSLTDAASGLSHYADTLRWAQHQAGEAIELWNDGQRALDRAADKAIEEAAEDAVEQAARQAEQLRQRGEQLQQQAREVLDRAREQLDRQALAAARVIGAIDASAAGAITGLVDAITSGWDASGSSSVKTWEYGNKFIPPEHGKLGRYRYYAYLLHQVSEGKLQKGDLELTGKLETMVGIEDNFQAALNKKGLTVELETIIGVKSTATGRVDYGILGLDGKAEATFGTRGRAGLKINKQGLEGKAGVFAGARGSVRGAVDVGGVGAGATAEGWAGLGAEAGFKLGEGDDGKFHIKGNAGVALGLGGEVGFDLQIDGHKVADTARSATHAIGNGVEAVGDGIQDLGEGVSGVGKSIKGLFG</sequence>
<dbReference type="Proteomes" id="UP001229651">
    <property type="component" value="Unassembled WGS sequence"/>
</dbReference>
<dbReference type="Pfam" id="PF21725">
    <property type="entry name" value="T7SS_signal"/>
    <property type="match status" value="1"/>
</dbReference>
<feature type="coiled-coil region" evidence="1">
    <location>
        <begin position="121"/>
        <end position="166"/>
    </location>
</feature>
<evidence type="ECO:0000313" key="4">
    <source>
        <dbReference type="Proteomes" id="UP001229651"/>
    </source>
</evidence>
<reference evidence="3 4" key="1">
    <citation type="submission" date="2023-07" db="EMBL/GenBank/DDBJ databases">
        <title>Sequencing the genomes of 1000 actinobacteria strains.</title>
        <authorList>
            <person name="Klenk H.-P."/>
        </authorList>
    </citation>
    <scope>NUCLEOTIDE SEQUENCE [LARGE SCALE GENOMIC DNA]</scope>
    <source>
        <strain evidence="3 4">DSM 45805</strain>
    </source>
</reference>
<organism evidence="3 4">
    <name type="scientific">Amycolatopsis thermophila</name>
    <dbReference type="NCBI Taxonomy" id="206084"/>
    <lineage>
        <taxon>Bacteria</taxon>
        <taxon>Bacillati</taxon>
        <taxon>Actinomycetota</taxon>
        <taxon>Actinomycetes</taxon>
        <taxon>Pseudonocardiales</taxon>
        <taxon>Pseudonocardiaceae</taxon>
        <taxon>Amycolatopsis</taxon>
    </lineage>
</organism>
<dbReference type="EMBL" id="JAUSUT010000001">
    <property type="protein sequence ID" value="MDQ0378292.1"/>
    <property type="molecule type" value="Genomic_DNA"/>
</dbReference>